<accession>A0A7N2RCL7</accession>
<dbReference type="InterPro" id="IPR032675">
    <property type="entry name" value="LRR_dom_sf"/>
</dbReference>
<reference evidence="1 2" key="1">
    <citation type="journal article" date="2016" name="G3 (Bethesda)">
        <title>First Draft Assembly and Annotation of the Genome of a California Endemic Oak Quercus lobata Nee (Fagaceae).</title>
        <authorList>
            <person name="Sork V.L."/>
            <person name="Fitz-Gibbon S.T."/>
            <person name="Puiu D."/>
            <person name="Crepeau M."/>
            <person name="Gugger P.F."/>
            <person name="Sherman R."/>
            <person name="Stevens K."/>
            <person name="Langley C.H."/>
            <person name="Pellegrini M."/>
            <person name="Salzberg S.L."/>
        </authorList>
    </citation>
    <scope>NUCLEOTIDE SEQUENCE [LARGE SCALE GENOMIC DNA]</scope>
    <source>
        <strain evidence="1 2">cv. SW786</strain>
    </source>
</reference>
<sequence>MSSLEEWKDAEELTSVGEVLLVFPCLEELIIRGCNKLRDLPDSLHTCVSLQKLVVQDCPKLRSLPGVPSITTLPSGVQCYTSSVEYMENEDCLLSTSSIHPSLQKLKLVVGQPFLSSRAVYCGLQELRASAHRGNHATPHRIENGDYIWLLQIKQSD</sequence>
<protein>
    <recommendedName>
        <fullName evidence="3">Disease resistance protein</fullName>
    </recommendedName>
</protein>
<dbReference type="Gramene" id="QL10p062817:mrna">
    <property type="protein sequence ID" value="QL10p062817:mrna"/>
    <property type="gene ID" value="QL10p062817"/>
</dbReference>
<dbReference type="InParanoid" id="A0A7N2RCL7"/>
<organism evidence="1 2">
    <name type="scientific">Quercus lobata</name>
    <name type="common">Valley oak</name>
    <dbReference type="NCBI Taxonomy" id="97700"/>
    <lineage>
        <taxon>Eukaryota</taxon>
        <taxon>Viridiplantae</taxon>
        <taxon>Streptophyta</taxon>
        <taxon>Embryophyta</taxon>
        <taxon>Tracheophyta</taxon>
        <taxon>Spermatophyta</taxon>
        <taxon>Magnoliopsida</taxon>
        <taxon>eudicotyledons</taxon>
        <taxon>Gunneridae</taxon>
        <taxon>Pentapetalae</taxon>
        <taxon>rosids</taxon>
        <taxon>fabids</taxon>
        <taxon>Fagales</taxon>
        <taxon>Fagaceae</taxon>
        <taxon>Quercus</taxon>
    </lineage>
</organism>
<dbReference type="SUPFAM" id="SSF52047">
    <property type="entry name" value="RNI-like"/>
    <property type="match status" value="1"/>
</dbReference>
<keyword evidence="2" id="KW-1185">Reference proteome</keyword>
<evidence type="ECO:0000313" key="1">
    <source>
        <dbReference type="EnsemblPlants" id="QL10p062817:mrna"/>
    </source>
</evidence>
<dbReference type="Gene3D" id="3.80.10.10">
    <property type="entry name" value="Ribonuclease Inhibitor"/>
    <property type="match status" value="1"/>
</dbReference>
<reference evidence="1" key="2">
    <citation type="submission" date="2021-01" db="UniProtKB">
        <authorList>
            <consortium name="EnsemblPlants"/>
        </authorList>
    </citation>
    <scope>IDENTIFICATION</scope>
</reference>
<dbReference type="EMBL" id="LRBV02000010">
    <property type="status" value="NOT_ANNOTATED_CDS"/>
    <property type="molecule type" value="Genomic_DNA"/>
</dbReference>
<proteinExistence type="predicted"/>
<dbReference type="EnsemblPlants" id="QL10p062817:mrna">
    <property type="protein sequence ID" value="QL10p062817:mrna"/>
    <property type="gene ID" value="QL10p062817"/>
</dbReference>
<evidence type="ECO:0008006" key="3">
    <source>
        <dbReference type="Google" id="ProtNLM"/>
    </source>
</evidence>
<evidence type="ECO:0000313" key="2">
    <source>
        <dbReference type="Proteomes" id="UP000594261"/>
    </source>
</evidence>
<dbReference type="Proteomes" id="UP000594261">
    <property type="component" value="Chromosome 10"/>
</dbReference>
<dbReference type="AlphaFoldDB" id="A0A7N2RCL7"/>
<name>A0A7N2RCL7_QUELO</name>